<dbReference type="InterPro" id="IPR029033">
    <property type="entry name" value="His_PPase_superfam"/>
</dbReference>
<feature type="binding site" evidence="1">
    <location>
        <begin position="11"/>
        <end position="18"/>
    </location>
    <ligand>
        <name>substrate</name>
    </ligand>
</feature>
<protein>
    <submittedName>
        <fullName evidence="3">Phosphoglycerate mutase</fullName>
    </submittedName>
</protein>
<dbReference type="KEGG" id="sap:Sulac_3263"/>
<dbReference type="AlphaFoldDB" id="G8TSL7"/>
<reference evidence="4" key="1">
    <citation type="submission" date="2011-12" db="EMBL/GenBank/DDBJ databases">
        <title>The complete genome of chromosome of Sulfobacillus acidophilus DSM 10332.</title>
        <authorList>
            <person name="Lucas S."/>
            <person name="Han J."/>
            <person name="Lapidus A."/>
            <person name="Bruce D."/>
            <person name="Goodwin L."/>
            <person name="Pitluck S."/>
            <person name="Peters L."/>
            <person name="Kyrpides N."/>
            <person name="Mavromatis K."/>
            <person name="Ivanova N."/>
            <person name="Mikhailova N."/>
            <person name="Chertkov O."/>
            <person name="Saunders E."/>
            <person name="Detter J.C."/>
            <person name="Tapia R."/>
            <person name="Han C."/>
            <person name="Land M."/>
            <person name="Hauser L."/>
            <person name="Markowitz V."/>
            <person name="Cheng J.-F."/>
            <person name="Hugenholtz P."/>
            <person name="Woyke T."/>
            <person name="Wu D."/>
            <person name="Pukall R."/>
            <person name="Gehrich-Schroeter G."/>
            <person name="Schneider S."/>
            <person name="Klenk H.-P."/>
            <person name="Eisen J.A."/>
        </authorList>
    </citation>
    <scope>NUCLEOTIDE SEQUENCE [LARGE SCALE GENOMIC DNA]</scope>
    <source>
        <strain evidence="4">ATCC 700253 / DSM 10332 / NAL</strain>
    </source>
</reference>
<dbReference type="SMART" id="SM00855">
    <property type="entry name" value="PGAM"/>
    <property type="match status" value="1"/>
</dbReference>
<feature type="binding site" evidence="1">
    <location>
        <position position="62"/>
    </location>
    <ligand>
        <name>substrate</name>
    </ligand>
</feature>
<dbReference type="Gene3D" id="3.40.50.1240">
    <property type="entry name" value="Phosphoglycerate mutase-like"/>
    <property type="match status" value="1"/>
</dbReference>
<dbReference type="InterPro" id="IPR050275">
    <property type="entry name" value="PGM_Phosphatase"/>
</dbReference>
<dbReference type="InterPro" id="IPR001345">
    <property type="entry name" value="PG/BPGM_mutase_AS"/>
</dbReference>
<evidence type="ECO:0000256" key="1">
    <source>
        <dbReference type="PIRSR" id="PIRSR613078-2"/>
    </source>
</evidence>
<dbReference type="GO" id="GO:0016791">
    <property type="term" value="F:phosphatase activity"/>
    <property type="evidence" value="ECO:0007669"/>
    <property type="project" value="TreeGrafter"/>
</dbReference>
<evidence type="ECO:0000313" key="3">
    <source>
        <dbReference type="EMBL" id="AEW06709.1"/>
    </source>
</evidence>
<dbReference type="PANTHER" id="PTHR48100">
    <property type="entry name" value="BROAD-SPECIFICITY PHOSPHATASE YOR283W-RELATED"/>
    <property type="match status" value="1"/>
</dbReference>
<gene>
    <name evidence="3" type="ordered locus">Sulac_3263</name>
</gene>
<keyword evidence="4" id="KW-1185">Reference proteome</keyword>
<dbReference type="Pfam" id="PF00300">
    <property type="entry name" value="His_Phos_1"/>
    <property type="match status" value="1"/>
</dbReference>
<feature type="region of interest" description="Disordered" evidence="2">
    <location>
        <begin position="104"/>
        <end position="124"/>
    </location>
</feature>
<evidence type="ECO:0000256" key="2">
    <source>
        <dbReference type="SAM" id="MobiDB-lite"/>
    </source>
</evidence>
<dbReference type="PANTHER" id="PTHR48100:SF62">
    <property type="entry name" value="GLUCOSYL-3-PHOSPHOGLYCERATE PHOSPHATASE"/>
    <property type="match status" value="1"/>
</dbReference>
<dbReference type="STRING" id="679936.Sulac_3263"/>
<dbReference type="PROSITE" id="PS00175">
    <property type="entry name" value="PG_MUTASE"/>
    <property type="match status" value="1"/>
</dbReference>
<organism evidence="3 4">
    <name type="scientific">Sulfobacillus acidophilus (strain ATCC 700253 / DSM 10332 / NAL)</name>
    <dbReference type="NCBI Taxonomy" id="679936"/>
    <lineage>
        <taxon>Bacteria</taxon>
        <taxon>Bacillati</taxon>
        <taxon>Bacillota</taxon>
        <taxon>Clostridia</taxon>
        <taxon>Eubacteriales</taxon>
        <taxon>Clostridiales Family XVII. Incertae Sedis</taxon>
        <taxon>Sulfobacillus</taxon>
    </lineage>
</organism>
<dbReference type="SUPFAM" id="SSF53254">
    <property type="entry name" value="Phosphoglycerate mutase-like"/>
    <property type="match status" value="1"/>
</dbReference>
<dbReference type="Proteomes" id="UP000005439">
    <property type="component" value="Chromosome"/>
</dbReference>
<reference evidence="3 4" key="2">
    <citation type="journal article" date="2012" name="Stand. Genomic Sci.">
        <title>Complete genome sequence of the moderately thermophilic mineral-sulfide-oxidizing firmicute Sulfobacillus acidophilus type strain (NAL(T)).</title>
        <authorList>
            <person name="Anderson I."/>
            <person name="Chertkov O."/>
            <person name="Chen A."/>
            <person name="Saunders E."/>
            <person name="Lapidus A."/>
            <person name="Nolan M."/>
            <person name="Lucas S."/>
            <person name="Hammon N."/>
            <person name="Deshpande S."/>
            <person name="Cheng J.F."/>
            <person name="Han C."/>
            <person name="Tapia R."/>
            <person name="Goodwin L.A."/>
            <person name="Pitluck S."/>
            <person name="Liolios K."/>
            <person name="Pagani I."/>
            <person name="Ivanova N."/>
            <person name="Mikhailova N."/>
            <person name="Pati A."/>
            <person name="Palaniappan K."/>
            <person name="Land M."/>
            <person name="Pan C."/>
            <person name="Rohde M."/>
            <person name="Pukall R."/>
            <person name="Goker M."/>
            <person name="Detter J.C."/>
            <person name="Woyke T."/>
            <person name="Bristow J."/>
            <person name="Eisen J.A."/>
            <person name="Markowitz V."/>
            <person name="Hugenholtz P."/>
            <person name="Kyrpides N.C."/>
            <person name="Klenk H.P."/>
            <person name="Mavromatis K."/>
        </authorList>
    </citation>
    <scope>NUCLEOTIDE SEQUENCE [LARGE SCALE GENOMIC DNA]</scope>
    <source>
        <strain evidence="4">ATCC 700253 / DSM 10332 / NAL</strain>
    </source>
</reference>
<dbReference type="EMBL" id="CP003179">
    <property type="protein sequence ID" value="AEW06709.1"/>
    <property type="molecule type" value="Genomic_DNA"/>
</dbReference>
<dbReference type="HOGENOM" id="CLU_1085538_0_0_9"/>
<evidence type="ECO:0000313" key="4">
    <source>
        <dbReference type="Proteomes" id="UP000005439"/>
    </source>
</evidence>
<accession>G8TSL7</accession>
<sequence>MAVVYDVLLVRHGESEANKAGRLAYRTWDPPLTELGQSQAVHLMQQLRDWPVKHLVTSPLLRAQMTLKPLADHLGVVPTILPGLAEVNLGQWDGQRLKDLETANSPSFRAWRQDPEKNPPPDGESIMTVGQRVLAALETYVSTQDPGLTVAATHADCIKGAVLVILKAAGPSARSLWVPNGGQLFIRYNPPLKQWGIIFSPLQKPWIP</sequence>
<dbReference type="GO" id="GO:0005737">
    <property type="term" value="C:cytoplasm"/>
    <property type="evidence" value="ECO:0007669"/>
    <property type="project" value="TreeGrafter"/>
</dbReference>
<dbReference type="CDD" id="cd07067">
    <property type="entry name" value="HP_PGM_like"/>
    <property type="match status" value="1"/>
</dbReference>
<dbReference type="InterPro" id="IPR013078">
    <property type="entry name" value="His_Pase_superF_clade-1"/>
</dbReference>
<proteinExistence type="predicted"/>
<name>G8TSL7_SULAD</name>
<dbReference type="PATRIC" id="fig|679936.5.peg.3374"/>